<dbReference type="InterPro" id="IPR036059">
    <property type="entry name" value="TldD/PmbA_sf"/>
</dbReference>
<feature type="non-terminal residue" evidence="2">
    <location>
        <position position="1"/>
    </location>
</feature>
<comment type="caution">
    <text evidence="2">The sequence shown here is derived from an EMBL/GenBank/DDBJ whole genome shotgun (WGS) entry which is preliminary data.</text>
</comment>
<dbReference type="SUPFAM" id="SSF111283">
    <property type="entry name" value="Putative modulator of DNA gyrase, PmbA/TldD"/>
    <property type="match status" value="1"/>
</dbReference>
<dbReference type="InterPro" id="IPR045569">
    <property type="entry name" value="Metalloprtase-TldD/E_C"/>
</dbReference>
<evidence type="ECO:0000313" key="2">
    <source>
        <dbReference type="EMBL" id="MBE9223818.1"/>
    </source>
</evidence>
<dbReference type="EMBL" id="JADEWC010000052">
    <property type="protein sequence ID" value="MBE9223818.1"/>
    <property type="molecule type" value="Genomic_DNA"/>
</dbReference>
<evidence type="ECO:0000313" key="3">
    <source>
        <dbReference type="Proteomes" id="UP000654604"/>
    </source>
</evidence>
<gene>
    <name evidence="2" type="ORF">IQ215_14045</name>
</gene>
<dbReference type="RefSeq" id="WP_241735325.1">
    <property type="nucleotide sequence ID" value="NZ_JADEWC010000052.1"/>
</dbReference>
<keyword evidence="3" id="KW-1185">Reference proteome</keyword>
<reference evidence="2 3" key="1">
    <citation type="submission" date="2020-10" db="EMBL/GenBank/DDBJ databases">
        <authorList>
            <person name="Castelo-Branco R."/>
            <person name="Eusebio N."/>
            <person name="Adriana R."/>
            <person name="Vieira A."/>
            <person name="Brugerolle De Fraissinette N."/>
            <person name="Rezende De Castro R."/>
            <person name="Schneider M.P."/>
            <person name="Vasconcelos V."/>
            <person name="Leao P.N."/>
        </authorList>
    </citation>
    <scope>NUCLEOTIDE SEQUENCE [LARGE SCALE GENOMIC DNA]</scope>
    <source>
        <strain evidence="2 3">LEGE 03274</strain>
    </source>
</reference>
<feature type="domain" description="Metalloprotease TldD/E C-terminal" evidence="1">
    <location>
        <begin position="38"/>
        <end position="185"/>
    </location>
</feature>
<sequence length="187" mass="20513">LRDRGDRLSALFSLRENFTGGNVPRFNNFGEIAPLCLPLFEGGKLANTLINSRTAKEYGLEANGANGGETLRSPEILSGNLSSEDILSTLGTGLYISNLHYLNWSDRPGAKVTGMTRYGCFWVENGKIVATIKDLRFDDSMMKIFGDNLLDLTNFQEFVPNIGTYNHRCVGGSLVPGILLKALTFTL</sequence>
<evidence type="ECO:0000259" key="1">
    <source>
        <dbReference type="Pfam" id="PF19289"/>
    </source>
</evidence>
<proteinExistence type="predicted"/>
<name>A0ABR9V7G8_9CHRO</name>
<dbReference type="PANTHER" id="PTHR43666">
    <property type="entry name" value="TLDD PROTEIN"/>
    <property type="match status" value="1"/>
</dbReference>
<organism evidence="2 3">
    <name type="scientific">Cyanobacterium stanieri LEGE 03274</name>
    <dbReference type="NCBI Taxonomy" id="1828756"/>
    <lineage>
        <taxon>Bacteria</taxon>
        <taxon>Bacillati</taxon>
        <taxon>Cyanobacteriota</taxon>
        <taxon>Cyanophyceae</taxon>
        <taxon>Oscillatoriophycideae</taxon>
        <taxon>Chroococcales</taxon>
        <taxon>Geminocystaceae</taxon>
        <taxon>Cyanobacterium</taxon>
    </lineage>
</organism>
<protein>
    <submittedName>
        <fullName evidence="2">TldD/PmbA family protein</fullName>
    </submittedName>
</protein>
<dbReference type="Pfam" id="PF19289">
    <property type="entry name" value="PmbA_TldD_3rd"/>
    <property type="match status" value="1"/>
</dbReference>
<accession>A0ABR9V7G8</accession>
<dbReference type="Proteomes" id="UP000654604">
    <property type="component" value="Unassembled WGS sequence"/>
</dbReference>
<dbReference type="PANTHER" id="PTHR43666:SF1">
    <property type="entry name" value="CONSERVED PROTEIN"/>
    <property type="match status" value="1"/>
</dbReference>